<dbReference type="AlphaFoldDB" id="A0A846W358"/>
<dbReference type="GO" id="GO:0003677">
    <property type="term" value="F:DNA binding"/>
    <property type="evidence" value="ECO:0007669"/>
    <property type="project" value="UniProtKB-UniRule"/>
</dbReference>
<name>A0A846W358_9NOCA</name>
<feature type="domain" description="HTH tetR-type" evidence="5">
    <location>
        <begin position="41"/>
        <end position="101"/>
    </location>
</feature>
<evidence type="ECO:0000256" key="1">
    <source>
        <dbReference type="ARBA" id="ARBA00023015"/>
    </source>
</evidence>
<keyword evidence="1" id="KW-0805">Transcription regulation</keyword>
<evidence type="ECO:0000256" key="3">
    <source>
        <dbReference type="ARBA" id="ARBA00023163"/>
    </source>
</evidence>
<keyword evidence="3" id="KW-0804">Transcription</keyword>
<dbReference type="Pfam" id="PF00440">
    <property type="entry name" value="TetR_N"/>
    <property type="match status" value="1"/>
</dbReference>
<dbReference type="PANTHER" id="PTHR47506:SF3">
    <property type="entry name" value="HTH-TYPE TRANSCRIPTIONAL REGULATOR LMRA"/>
    <property type="match status" value="1"/>
</dbReference>
<dbReference type="EMBL" id="JAAXOM010000001">
    <property type="protein sequence ID" value="NKX87077.1"/>
    <property type="molecule type" value="Genomic_DNA"/>
</dbReference>
<organism evidence="6 7">
    <name type="scientific">Nocardia coubleae</name>
    <dbReference type="NCBI Taxonomy" id="356147"/>
    <lineage>
        <taxon>Bacteria</taxon>
        <taxon>Bacillati</taxon>
        <taxon>Actinomycetota</taxon>
        <taxon>Actinomycetes</taxon>
        <taxon>Mycobacteriales</taxon>
        <taxon>Nocardiaceae</taxon>
        <taxon>Nocardia</taxon>
    </lineage>
</organism>
<protein>
    <submittedName>
        <fullName evidence="6">TetR/AcrR family transcriptional regulator</fullName>
    </submittedName>
</protein>
<proteinExistence type="predicted"/>
<keyword evidence="7" id="KW-1185">Reference proteome</keyword>
<comment type="caution">
    <text evidence="6">The sequence shown here is derived from an EMBL/GenBank/DDBJ whole genome shotgun (WGS) entry which is preliminary data.</text>
</comment>
<dbReference type="InterPro" id="IPR009057">
    <property type="entry name" value="Homeodomain-like_sf"/>
</dbReference>
<dbReference type="PROSITE" id="PS50977">
    <property type="entry name" value="HTH_TETR_2"/>
    <property type="match status" value="1"/>
</dbReference>
<evidence type="ECO:0000313" key="7">
    <source>
        <dbReference type="Proteomes" id="UP000572007"/>
    </source>
</evidence>
<dbReference type="Pfam" id="PF17918">
    <property type="entry name" value="TetR_C_15"/>
    <property type="match status" value="1"/>
</dbReference>
<evidence type="ECO:0000259" key="5">
    <source>
        <dbReference type="PROSITE" id="PS50977"/>
    </source>
</evidence>
<evidence type="ECO:0000256" key="4">
    <source>
        <dbReference type="PROSITE-ProRule" id="PRU00335"/>
    </source>
</evidence>
<dbReference type="InterPro" id="IPR041669">
    <property type="entry name" value="TetR_C_15"/>
</dbReference>
<accession>A0A846W358</accession>
<feature type="DNA-binding region" description="H-T-H motif" evidence="4">
    <location>
        <begin position="64"/>
        <end position="83"/>
    </location>
</feature>
<keyword evidence="2 4" id="KW-0238">DNA-binding</keyword>
<dbReference type="InterPro" id="IPR001647">
    <property type="entry name" value="HTH_TetR"/>
</dbReference>
<dbReference type="PANTHER" id="PTHR47506">
    <property type="entry name" value="TRANSCRIPTIONAL REGULATORY PROTEIN"/>
    <property type="match status" value="1"/>
</dbReference>
<reference evidence="6 7" key="1">
    <citation type="submission" date="2020-04" db="EMBL/GenBank/DDBJ databases">
        <title>MicrobeNet Type strains.</title>
        <authorList>
            <person name="Nicholson A.C."/>
        </authorList>
    </citation>
    <scope>NUCLEOTIDE SEQUENCE [LARGE SCALE GENOMIC DNA]</scope>
    <source>
        <strain evidence="6 7">DSM 44960</strain>
    </source>
</reference>
<dbReference type="PRINTS" id="PR00455">
    <property type="entry name" value="HTHTETR"/>
</dbReference>
<sequence length="228" mass="25136">MAGRSDRCGPVGQGLRSGIVFDKSPARKASARPAPVQRRGVERVQAILEAAETLLREQGYEAATLKAISERTGIPLASMYHYFADRNHVDVELVRRHAERLDSRIADALEHAAPGSLSQAVGGIVDILVGYCREFPDFVELWYFGRSPAIGEVAKAFDAELAERFWRYLIDRNLLDGDTPQLAVELAFEAGSRLFDVAFRRSAGGDEPTIAELKRLVTAYLGTYAPQD</sequence>
<dbReference type="SUPFAM" id="SSF46689">
    <property type="entry name" value="Homeodomain-like"/>
    <property type="match status" value="1"/>
</dbReference>
<evidence type="ECO:0000313" key="6">
    <source>
        <dbReference type="EMBL" id="NKX87077.1"/>
    </source>
</evidence>
<evidence type="ECO:0000256" key="2">
    <source>
        <dbReference type="ARBA" id="ARBA00023125"/>
    </source>
</evidence>
<dbReference type="Proteomes" id="UP000572007">
    <property type="component" value="Unassembled WGS sequence"/>
</dbReference>
<gene>
    <name evidence="6" type="ORF">HGA10_07085</name>
</gene>
<dbReference type="Gene3D" id="1.10.357.10">
    <property type="entry name" value="Tetracycline Repressor, domain 2"/>
    <property type="match status" value="1"/>
</dbReference>